<evidence type="ECO:0000313" key="10">
    <source>
        <dbReference type="Proteomes" id="UP000190061"/>
    </source>
</evidence>
<comment type="similarity">
    <text evidence="1 7">Belongs to the acylphosphatase family.</text>
</comment>
<keyword evidence="10" id="KW-1185">Reference proteome</keyword>
<dbReference type="PROSITE" id="PS51160">
    <property type="entry name" value="ACYLPHOSPHATASE_3"/>
    <property type="match status" value="1"/>
</dbReference>
<name>A0A1T4R1B8_9GAMM</name>
<dbReference type="STRING" id="1122188.SAMN02745674_01933"/>
<evidence type="ECO:0000256" key="5">
    <source>
        <dbReference type="PROSITE-ProRule" id="PRU00520"/>
    </source>
</evidence>
<dbReference type="EMBL" id="FUXP01000006">
    <property type="protein sequence ID" value="SKA09803.1"/>
    <property type="molecule type" value="Genomic_DNA"/>
</dbReference>
<feature type="active site" evidence="5">
    <location>
        <position position="18"/>
    </location>
</feature>
<evidence type="ECO:0000256" key="2">
    <source>
        <dbReference type="ARBA" id="ARBA00012150"/>
    </source>
</evidence>
<evidence type="ECO:0000256" key="6">
    <source>
        <dbReference type="RuleBase" id="RU000553"/>
    </source>
</evidence>
<dbReference type="PROSITE" id="PS00151">
    <property type="entry name" value="ACYLPHOSPHATASE_2"/>
    <property type="match status" value="1"/>
</dbReference>
<evidence type="ECO:0000259" key="8">
    <source>
        <dbReference type="PROSITE" id="PS51160"/>
    </source>
</evidence>
<dbReference type="InterPro" id="IPR036046">
    <property type="entry name" value="Acylphosphatase-like_dom_sf"/>
</dbReference>
<dbReference type="PROSITE" id="PS00150">
    <property type="entry name" value="ACYLPHOSPHATASE_1"/>
    <property type="match status" value="1"/>
</dbReference>
<dbReference type="EC" id="3.6.1.7" evidence="2 5"/>
<evidence type="ECO:0000256" key="3">
    <source>
        <dbReference type="ARBA" id="ARBA00015991"/>
    </source>
</evidence>
<organism evidence="9 10">
    <name type="scientific">Lysobacter spongiicola DSM 21749</name>
    <dbReference type="NCBI Taxonomy" id="1122188"/>
    <lineage>
        <taxon>Bacteria</taxon>
        <taxon>Pseudomonadati</taxon>
        <taxon>Pseudomonadota</taxon>
        <taxon>Gammaproteobacteria</taxon>
        <taxon>Lysobacterales</taxon>
        <taxon>Lysobacteraceae</taxon>
        <taxon>Novilysobacter</taxon>
    </lineage>
</organism>
<evidence type="ECO:0000256" key="1">
    <source>
        <dbReference type="ARBA" id="ARBA00005614"/>
    </source>
</evidence>
<dbReference type="InterPro" id="IPR001792">
    <property type="entry name" value="Acylphosphatase-like_dom"/>
</dbReference>
<accession>A0A1T4R1B8</accession>
<dbReference type="PANTHER" id="PTHR47268">
    <property type="entry name" value="ACYLPHOSPHATASE"/>
    <property type="match status" value="1"/>
</dbReference>
<sequence length="88" mass="9547">MSTLRFIVSGRVQGVSFRAGTRDKAQELGVCGYARNLTDGRVEVLASGSDAALEELALWLHRGPPMARVDGLERLAADEESGRDFAIR</sequence>
<gene>
    <name evidence="9" type="ORF">SAMN02745674_01933</name>
</gene>
<dbReference type="InterPro" id="IPR017968">
    <property type="entry name" value="Acylphosphatase_CS"/>
</dbReference>
<dbReference type="OrthoDB" id="5295388at2"/>
<evidence type="ECO:0000313" key="9">
    <source>
        <dbReference type="EMBL" id="SKA09803.1"/>
    </source>
</evidence>
<dbReference type="PANTHER" id="PTHR47268:SF4">
    <property type="entry name" value="ACYLPHOSPHATASE"/>
    <property type="match status" value="1"/>
</dbReference>
<feature type="domain" description="Acylphosphatase-like" evidence="8">
    <location>
        <begin position="3"/>
        <end position="88"/>
    </location>
</feature>
<dbReference type="SUPFAM" id="SSF54975">
    <property type="entry name" value="Acylphosphatase/BLUF domain-like"/>
    <property type="match status" value="1"/>
</dbReference>
<dbReference type="RefSeq" id="WP_078758503.1">
    <property type="nucleotide sequence ID" value="NZ_FUXP01000006.1"/>
</dbReference>
<dbReference type="AlphaFoldDB" id="A0A1T4R1B8"/>
<dbReference type="Proteomes" id="UP000190061">
    <property type="component" value="Unassembled WGS sequence"/>
</dbReference>
<keyword evidence="5 6" id="KW-0378">Hydrolase</keyword>
<dbReference type="Gene3D" id="3.30.70.100">
    <property type="match status" value="1"/>
</dbReference>
<reference evidence="9 10" key="1">
    <citation type="submission" date="2017-02" db="EMBL/GenBank/DDBJ databases">
        <authorList>
            <person name="Peterson S.W."/>
        </authorList>
    </citation>
    <scope>NUCLEOTIDE SEQUENCE [LARGE SCALE GENOMIC DNA]</scope>
    <source>
        <strain evidence="9 10">DSM 21749</strain>
    </source>
</reference>
<dbReference type="InterPro" id="IPR020456">
    <property type="entry name" value="Acylphosphatase"/>
</dbReference>
<comment type="catalytic activity">
    <reaction evidence="4 5 6">
        <text>an acyl phosphate + H2O = a carboxylate + phosphate + H(+)</text>
        <dbReference type="Rhea" id="RHEA:14965"/>
        <dbReference type="ChEBI" id="CHEBI:15377"/>
        <dbReference type="ChEBI" id="CHEBI:15378"/>
        <dbReference type="ChEBI" id="CHEBI:29067"/>
        <dbReference type="ChEBI" id="CHEBI:43474"/>
        <dbReference type="ChEBI" id="CHEBI:59918"/>
        <dbReference type="EC" id="3.6.1.7"/>
    </reaction>
</comment>
<protein>
    <recommendedName>
        <fullName evidence="3 5">Acylphosphatase</fullName>
        <ecNumber evidence="2 5">3.6.1.7</ecNumber>
    </recommendedName>
</protein>
<feature type="active site" evidence="5">
    <location>
        <position position="36"/>
    </location>
</feature>
<dbReference type="Pfam" id="PF00708">
    <property type="entry name" value="Acylphosphatase"/>
    <property type="match status" value="1"/>
</dbReference>
<evidence type="ECO:0000256" key="7">
    <source>
        <dbReference type="RuleBase" id="RU004168"/>
    </source>
</evidence>
<proteinExistence type="inferred from homology"/>
<dbReference type="GO" id="GO:0003998">
    <property type="term" value="F:acylphosphatase activity"/>
    <property type="evidence" value="ECO:0007669"/>
    <property type="project" value="UniProtKB-EC"/>
</dbReference>
<evidence type="ECO:0000256" key="4">
    <source>
        <dbReference type="ARBA" id="ARBA00047645"/>
    </source>
</evidence>